<reference evidence="1 2" key="1">
    <citation type="submission" date="2018-12" db="EMBL/GenBank/DDBJ databases">
        <title>The complete genome of the methanogenic archaea of the candidate phylum Verstraetearchaeota, obtained from the metagenome of underground thermal water.</title>
        <authorList>
            <person name="Kadnikov V.V."/>
            <person name="Mardanov A.V."/>
            <person name="Beletsky A.V."/>
            <person name="Karnachuk O.V."/>
            <person name="Ravin N.V."/>
        </authorList>
    </citation>
    <scope>NUCLEOTIDE SEQUENCE [LARGE SCALE GENOMIC DNA]</scope>
    <source>
        <strain evidence="1">Ch88</strain>
    </source>
</reference>
<dbReference type="AlphaFoldDB" id="A0A444L6I0"/>
<dbReference type="InterPro" id="IPR048163">
    <property type="entry name" value="MM0924_fam"/>
</dbReference>
<comment type="caution">
    <text evidence="1">The sequence shown here is derived from an EMBL/GenBank/DDBJ whole genome shotgun (WGS) entry which is preliminary data.</text>
</comment>
<evidence type="ECO:0000313" key="1">
    <source>
        <dbReference type="EMBL" id="RWX73174.1"/>
    </source>
</evidence>
<dbReference type="EMBL" id="RXGA01000003">
    <property type="protein sequence ID" value="RWX73174.1"/>
    <property type="molecule type" value="Genomic_DNA"/>
</dbReference>
<dbReference type="InterPro" id="IPR054192">
    <property type="entry name" value="DUF6897"/>
</dbReference>
<name>A0A444L6I0_METS7</name>
<protein>
    <submittedName>
        <fullName evidence="1">Uncharacterized protein</fullName>
    </submittedName>
</protein>
<dbReference type="NCBIfam" id="NF041655">
    <property type="entry name" value="MM0924_fam"/>
    <property type="match status" value="1"/>
</dbReference>
<dbReference type="Proteomes" id="UP000288215">
    <property type="component" value="Unassembled WGS sequence"/>
</dbReference>
<organism evidence="1 2">
    <name type="scientific">Methanosuratincola subterraneus</name>
    <dbReference type="NCBI Taxonomy" id="2593994"/>
    <lineage>
        <taxon>Archaea</taxon>
        <taxon>Thermoproteota</taxon>
        <taxon>Methanosuratincolia</taxon>
        <taxon>Candidatus Methanomethylicales</taxon>
        <taxon>Candidatus Methanomethylicaceae</taxon>
        <taxon>Candidatus Methanosuratincola (ex Vanwonterghem et al. 2016)</taxon>
    </lineage>
</organism>
<proteinExistence type="predicted"/>
<evidence type="ECO:0000313" key="2">
    <source>
        <dbReference type="Proteomes" id="UP000288215"/>
    </source>
</evidence>
<accession>A0A444L6I0</accession>
<sequence length="92" mass="10688">MEHWELLKDISVRKVNYIRVNHLEAFIVGHLLNMEVDVYCGWSDKFSGKVVACADGVLTLETEKGVYTHIAVDKIVAIWKRQQPWISESHHR</sequence>
<dbReference type="Pfam" id="PF21838">
    <property type="entry name" value="DUF6897"/>
    <property type="match status" value="1"/>
</dbReference>
<gene>
    <name evidence="1" type="ORF">Metus_1148</name>
</gene>